<reference evidence="1 2" key="1">
    <citation type="submission" date="2023-04" db="EMBL/GenBank/DDBJ databases">
        <title>Marinoamorphus aggregata gen. nov., sp. Nov., isolate from tissue of brittle star Ophioplocus japonicus.</title>
        <authorList>
            <person name="Kawano K."/>
            <person name="Sawayama S."/>
            <person name="Nakagawa S."/>
        </authorList>
    </citation>
    <scope>NUCLEOTIDE SEQUENCE [LARGE SCALE GENOMIC DNA]</scope>
    <source>
        <strain evidence="1 2">NKW23</strain>
    </source>
</reference>
<evidence type="ECO:0000313" key="2">
    <source>
        <dbReference type="Proteomes" id="UP001239909"/>
    </source>
</evidence>
<dbReference type="PANTHER" id="PTHR43434:SF24">
    <property type="entry name" value="HYDROLASE-RELATED"/>
    <property type="match status" value="1"/>
</dbReference>
<sequence>MLKLVIFDVDGTLVDSQTSITAAMAGAFAAMDLPAPPREAVLGIVGLSLPEAMAVLSPELPEPTRMALVQHYKDCYHAQRIAGGGEAEAAFYPGAREAIDRLDAAGYLLGIATGKARRGLDHILGTHGLAGRFLATQTADDAPSKPAPAMVFNCLAATGVAAEHAVVVGDTEYDMAMARAAGVRALGVGWGYHRPERLVRGGAEAVLESFDRLDGALEALWGERGVA</sequence>
<proteinExistence type="predicted"/>
<dbReference type="Gene3D" id="1.10.150.240">
    <property type="entry name" value="Putative phosphatase, domain 2"/>
    <property type="match status" value="1"/>
</dbReference>
<dbReference type="PANTHER" id="PTHR43434">
    <property type="entry name" value="PHOSPHOGLYCOLATE PHOSPHATASE"/>
    <property type="match status" value="1"/>
</dbReference>
<dbReference type="InterPro" id="IPR041492">
    <property type="entry name" value="HAD_2"/>
</dbReference>
<dbReference type="RefSeq" id="WP_285672124.1">
    <property type="nucleotide sequence ID" value="NZ_BSYI01000018.1"/>
</dbReference>
<dbReference type="SFLD" id="SFLDS00003">
    <property type="entry name" value="Haloacid_Dehalogenase"/>
    <property type="match status" value="1"/>
</dbReference>
<dbReference type="NCBIfam" id="TIGR01549">
    <property type="entry name" value="HAD-SF-IA-v1"/>
    <property type="match status" value="1"/>
</dbReference>
<dbReference type="InterPro" id="IPR023214">
    <property type="entry name" value="HAD_sf"/>
</dbReference>
<dbReference type="Proteomes" id="UP001239909">
    <property type="component" value="Unassembled WGS sequence"/>
</dbReference>
<dbReference type="InterPro" id="IPR006439">
    <property type="entry name" value="HAD-SF_hydro_IA"/>
</dbReference>
<dbReference type="InterPro" id="IPR023198">
    <property type="entry name" value="PGP-like_dom2"/>
</dbReference>
<dbReference type="SFLD" id="SFLDG01135">
    <property type="entry name" value="C1.5.6:_HAD__Beta-PGM__Phospha"/>
    <property type="match status" value="1"/>
</dbReference>
<protein>
    <submittedName>
        <fullName evidence="1">HAD family hydrolase</fullName>
    </submittedName>
</protein>
<comment type="caution">
    <text evidence="1">The sequence shown here is derived from an EMBL/GenBank/DDBJ whole genome shotgun (WGS) entry which is preliminary data.</text>
</comment>
<dbReference type="SFLD" id="SFLDG01129">
    <property type="entry name" value="C1.5:_HAD__Beta-PGM__Phosphata"/>
    <property type="match status" value="1"/>
</dbReference>
<dbReference type="GO" id="GO:0016787">
    <property type="term" value="F:hydrolase activity"/>
    <property type="evidence" value="ECO:0007669"/>
    <property type="project" value="UniProtKB-KW"/>
</dbReference>
<dbReference type="EMBL" id="BSYI01000018">
    <property type="protein sequence ID" value="GMG83327.1"/>
    <property type="molecule type" value="Genomic_DNA"/>
</dbReference>
<dbReference type="InterPro" id="IPR050155">
    <property type="entry name" value="HAD-like_hydrolase_sf"/>
</dbReference>
<dbReference type="Gene3D" id="3.40.50.1000">
    <property type="entry name" value="HAD superfamily/HAD-like"/>
    <property type="match status" value="1"/>
</dbReference>
<gene>
    <name evidence="1" type="ORF">LNKW23_25400</name>
</gene>
<dbReference type="SUPFAM" id="SSF56784">
    <property type="entry name" value="HAD-like"/>
    <property type="match status" value="1"/>
</dbReference>
<dbReference type="InterPro" id="IPR036412">
    <property type="entry name" value="HAD-like_sf"/>
</dbReference>
<keyword evidence="1" id="KW-0378">Hydrolase</keyword>
<evidence type="ECO:0000313" key="1">
    <source>
        <dbReference type="EMBL" id="GMG83327.1"/>
    </source>
</evidence>
<accession>A0ABQ6LJ69</accession>
<dbReference type="Pfam" id="PF13419">
    <property type="entry name" value="HAD_2"/>
    <property type="match status" value="1"/>
</dbReference>
<organism evidence="1 2">
    <name type="scientific">Paralimibaculum aggregatum</name>
    <dbReference type="NCBI Taxonomy" id="3036245"/>
    <lineage>
        <taxon>Bacteria</taxon>
        <taxon>Pseudomonadati</taxon>
        <taxon>Pseudomonadota</taxon>
        <taxon>Alphaproteobacteria</taxon>
        <taxon>Rhodobacterales</taxon>
        <taxon>Paracoccaceae</taxon>
        <taxon>Paralimibaculum</taxon>
    </lineage>
</organism>
<name>A0ABQ6LJ69_9RHOB</name>
<keyword evidence="2" id="KW-1185">Reference proteome</keyword>